<proteinExistence type="predicted"/>
<accession>A0ABR8QND8</accession>
<organism evidence="1 2">
    <name type="scientific">Cytobacillus stercorigallinarum</name>
    <dbReference type="NCBI Taxonomy" id="2762240"/>
    <lineage>
        <taxon>Bacteria</taxon>
        <taxon>Bacillati</taxon>
        <taxon>Bacillota</taxon>
        <taxon>Bacilli</taxon>
        <taxon>Bacillales</taxon>
        <taxon>Bacillaceae</taxon>
        <taxon>Cytobacillus</taxon>
    </lineage>
</organism>
<protein>
    <submittedName>
        <fullName evidence="1">Uncharacterized protein</fullName>
    </submittedName>
</protein>
<name>A0ABR8QND8_9BACI</name>
<keyword evidence="2" id="KW-1185">Reference proteome</keyword>
<comment type="caution">
    <text evidence="1">The sequence shown here is derived from an EMBL/GenBank/DDBJ whole genome shotgun (WGS) entry which is preliminary data.</text>
</comment>
<dbReference type="EMBL" id="JACSQT010000003">
    <property type="protein sequence ID" value="MBD7937025.1"/>
    <property type="molecule type" value="Genomic_DNA"/>
</dbReference>
<reference evidence="1 2" key="1">
    <citation type="submission" date="2020-08" db="EMBL/GenBank/DDBJ databases">
        <title>A Genomic Blueprint of the Chicken Gut Microbiome.</title>
        <authorList>
            <person name="Gilroy R."/>
            <person name="Ravi A."/>
            <person name="Getino M."/>
            <person name="Pursley I."/>
            <person name="Horton D.L."/>
            <person name="Alikhan N.-F."/>
            <person name="Baker D."/>
            <person name="Gharbi K."/>
            <person name="Hall N."/>
            <person name="Watson M."/>
            <person name="Adriaenssens E.M."/>
            <person name="Foster-Nyarko E."/>
            <person name="Jarju S."/>
            <person name="Secka A."/>
            <person name="Antonio M."/>
            <person name="Oren A."/>
            <person name="Chaudhuri R."/>
            <person name="La Ragione R.M."/>
            <person name="Hildebrand F."/>
            <person name="Pallen M.J."/>
        </authorList>
    </citation>
    <scope>NUCLEOTIDE SEQUENCE [LARGE SCALE GENOMIC DNA]</scope>
    <source>
        <strain evidence="1 2">Sa5YUA1</strain>
    </source>
</reference>
<sequence>MNKIPYSELENSELIHVFEYYDFPLFFISKSPQGKYYLNFYVKEMEKNVDKWLFSRISNKERLDLINQRIKVKTLLNHLKSKQRLHHLIIDSNTVTTNDELELTVVDATNFDEKSFPVKDLYVEYDYVTDTELTKVEEDVIDSSRFKVVLRDDRNSHDIGLDLFLDFLSNLKESINDIAYDIGSKLIGQVHKHEINLRVHSLQPSSFGIWLITEPTEADLFEVPEKSLNNLFELIDDIQRKNPDEIEEQIDIDEEYSIETIKSVKNLLKDIVDNDFSLTLEANTKTQMVPKEVSFDKTSYGKLDILNKILKDKSQKHSEEVEVDGVLTSINTSYNKFRISTTTMGDISGKMSTEMFRELKKNNNLQFKVPSAIKATIKKEYINDYLEEEHYEKYTLLQFEQPE</sequence>
<gene>
    <name evidence="1" type="ORF">H9655_08275</name>
</gene>
<evidence type="ECO:0000313" key="1">
    <source>
        <dbReference type="EMBL" id="MBD7937025.1"/>
    </source>
</evidence>
<evidence type="ECO:0000313" key="2">
    <source>
        <dbReference type="Proteomes" id="UP000657931"/>
    </source>
</evidence>
<dbReference type="Proteomes" id="UP000657931">
    <property type="component" value="Unassembled WGS sequence"/>
</dbReference>